<dbReference type="GO" id="GO:0005886">
    <property type="term" value="C:plasma membrane"/>
    <property type="evidence" value="ECO:0007669"/>
    <property type="project" value="TreeGrafter"/>
</dbReference>
<dbReference type="Gene3D" id="1.20.1720.10">
    <property type="entry name" value="Multidrug resistance protein D"/>
    <property type="match status" value="1"/>
</dbReference>
<accession>A0A0A0EBB0</accession>
<dbReference type="InterPro" id="IPR011701">
    <property type="entry name" value="MFS"/>
</dbReference>
<evidence type="ECO:0000256" key="4">
    <source>
        <dbReference type="ARBA" id="ARBA00022989"/>
    </source>
</evidence>
<dbReference type="PROSITE" id="PS50850">
    <property type="entry name" value="MFS"/>
    <property type="match status" value="1"/>
</dbReference>
<dbReference type="PANTHER" id="PTHR23501:SF191">
    <property type="entry name" value="VACUOLAR BASIC AMINO ACID TRANSPORTER 4"/>
    <property type="match status" value="1"/>
</dbReference>
<sequence length="407" mass="44039">MQSKISPFEFVAMMAMMVATVAFSIDSMLPAMPDIAAELVPDNPNRAQLILSAFMVGMGLGTLFSGPLSDTFGRKSIVFLGAALYILGAVLAWAAPTIELIVAARVIQGIGAAGPRVISIAIVRDLYAGREMARLISFIMMVFTIVPALAPLLGTGIIELSSWRGIFVAFLVFAFISTTWFGLRLTEPLPPSARRPFSASALWLALKEMMAIPMVRNSIYVQIMIFSVLFTSISLIQPTFDLIFGREEEFALYFFIIGGFCATSSLVNATFVMRYGMRAIVTLSMSVVLGITALMLVLTVLGSDGPLYFWAYVIWQTSVFYQMGLTVGNLNALAMEPLGHIAGLAASVMGAIATILAGIVSTIIAQMFNETTMPQILGTLILLAAAMPFLIRMRHLDRPSQVRSPAD</sequence>
<evidence type="ECO:0000256" key="3">
    <source>
        <dbReference type="ARBA" id="ARBA00022692"/>
    </source>
</evidence>
<feature type="transmembrane region" description="Helical" evidence="6">
    <location>
        <begin position="373"/>
        <end position="391"/>
    </location>
</feature>
<feature type="transmembrane region" description="Helical" evidence="6">
    <location>
        <begin position="250"/>
        <end position="272"/>
    </location>
</feature>
<keyword evidence="4 6" id="KW-1133">Transmembrane helix</keyword>
<dbReference type="eggNOG" id="COG2814">
    <property type="taxonomic scope" value="Bacteria"/>
</dbReference>
<keyword evidence="9" id="KW-1185">Reference proteome</keyword>
<protein>
    <submittedName>
        <fullName evidence="8">Multidrug MFS transporter</fullName>
    </submittedName>
</protein>
<dbReference type="Proteomes" id="UP000030004">
    <property type="component" value="Unassembled WGS sequence"/>
</dbReference>
<feature type="transmembrane region" description="Helical" evidence="6">
    <location>
        <begin position="307"/>
        <end position="330"/>
    </location>
</feature>
<dbReference type="InterPro" id="IPR036259">
    <property type="entry name" value="MFS_trans_sf"/>
</dbReference>
<dbReference type="InterPro" id="IPR020846">
    <property type="entry name" value="MFS_dom"/>
</dbReference>
<dbReference type="RefSeq" id="WP_238318791.1">
    <property type="nucleotide sequence ID" value="NZ_AQQX01000008.1"/>
</dbReference>
<dbReference type="Pfam" id="PF07690">
    <property type="entry name" value="MFS_1"/>
    <property type="match status" value="1"/>
</dbReference>
<evidence type="ECO:0000256" key="1">
    <source>
        <dbReference type="ARBA" id="ARBA00004127"/>
    </source>
</evidence>
<reference evidence="8 9" key="1">
    <citation type="journal article" date="2015" name="Antonie Van Leeuwenhoek">
        <title>Pseudooceanicola atlanticus gen. nov. sp. nov., isolated from surface seawater of the Atlantic Ocean and reclassification of Oceanicola batsensis, Oceanicola marinus, Oceanicola nitratireducens, Oceanicola nanhaiensis, Oceanicola antarcticus and Oceanicola flagellatus, as Pseudooceanicola batsensis comb. nov., Pseudooceanicola marinus comb. nov., Pseudooceanicola nitratireducens comb. nov., Pseudooceanicola nanhaiensis comb. nov., Pseudooceanicola antarcticus comb. nov., and Pseudooceanicola flagellatus comb. nov.</title>
        <authorList>
            <person name="Lai Q."/>
            <person name="Li G."/>
            <person name="Liu X."/>
            <person name="Du Y."/>
            <person name="Sun F."/>
            <person name="Shao Z."/>
        </authorList>
    </citation>
    <scope>NUCLEOTIDE SEQUENCE [LARGE SCALE GENOMIC DNA]</scope>
    <source>
        <strain evidence="8 9">22II-s11g</strain>
    </source>
</reference>
<dbReference type="GO" id="GO:0022857">
    <property type="term" value="F:transmembrane transporter activity"/>
    <property type="evidence" value="ECO:0007669"/>
    <property type="project" value="InterPro"/>
</dbReference>
<feature type="transmembrane region" description="Helical" evidence="6">
    <location>
        <begin position="219"/>
        <end position="238"/>
    </location>
</feature>
<gene>
    <name evidence="8" type="ORF">ATO9_16930</name>
</gene>
<organism evidence="8 9">
    <name type="scientific">Pseudooceanicola atlanticus</name>
    <dbReference type="NCBI Taxonomy" id="1461694"/>
    <lineage>
        <taxon>Bacteria</taxon>
        <taxon>Pseudomonadati</taxon>
        <taxon>Pseudomonadota</taxon>
        <taxon>Alphaproteobacteria</taxon>
        <taxon>Rhodobacterales</taxon>
        <taxon>Paracoccaceae</taxon>
        <taxon>Pseudooceanicola</taxon>
    </lineage>
</organism>
<dbReference type="PANTHER" id="PTHR23501">
    <property type="entry name" value="MAJOR FACILITATOR SUPERFAMILY"/>
    <property type="match status" value="1"/>
</dbReference>
<keyword evidence="2" id="KW-0813">Transport</keyword>
<feature type="transmembrane region" description="Helical" evidence="6">
    <location>
        <begin position="101"/>
        <end position="123"/>
    </location>
</feature>
<evidence type="ECO:0000313" key="8">
    <source>
        <dbReference type="EMBL" id="KGM47749.1"/>
    </source>
</evidence>
<feature type="domain" description="Major facilitator superfamily (MFS) profile" evidence="7">
    <location>
        <begin position="10"/>
        <end position="396"/>
    </location>
</feature>
<feature type="transmembrane region" description="Helical" evidence="6">
    <location>
        <begin position="135"/>
        <end position="154"/>
    </location>
</feature>
<dbReference type="CDD" id="cd17320">
    <property type="entry name" value="MFS_MdfA_MDR_like"/>
    <property type="match status" value="1"/>
</dbReference>
<evidence type="ECO:0000256" key="5">
    <source>
        <dbReference type="ARBA" id="ARBA00023136"/>
    </source>
</evidence>
<proteinExistence type="predicted"/>
<feature type="transmembrane region" description="Helical" evidence="6">
    <location>
        <begin position="45"/>
        <end position="65"/>
    </location>
</feature>
<feature type="transmembrane region" description="Helical" evidence="6">
    <location>
        <begin position="7"/>
        <end position="25"/>
    </location>
</feature>
<evidence type="ECO:0000256" key="2">
    <source>
        <dbReference type="ARBA" id="ARBA00022448"/>
    </source>
</evidence>
<name>A0A0A0EBB0_9RHOB</name>
<evidence type="ECO:0000256" key="6">
    <source>
        <dbReference type="SAM" id="Phobius"/>
    </source>
</evidence>
<evidence type="ECO:0000259" key="7">
    <source>
        <dbReference type="PROSITE" id="PS50850"/>
    </source>
</evidence>
<dbReference type="EMBL" id="AQQX01000008">
    <property type="protein sequence ID" value="KGM47749.1"/>
    <property type="molecule type" value="Genomic_DNA"/>
</dbReference>
<feature type="transmembrane region" description="Helical" evidence="6">
    <location>
        <begin position="279"/>
        <end position="301"/>
    </location>
</feature>
<dbReference type="STRING" id="1461694.ATO9_16930"/>
<dbReference type="GO" id="GO:0012505">
    <property type="term" value="C:endomembrane system"/>
    <property type="evidence" value="ECO:0007669"/>
    <property type="project" value="UniProtKB-SubCell"/>
</dbReference>
<feature type="transmembrane region" description="Helical" evidence="6">
    <location>
        <begin position="77"/>
        <end position="95"/>
    </location>
</feature>
<keyword evidence="3 6" id="KW-0812">Transmembrane</keyword>
<keyword evidence="5 6" id="KW-0472">Membrane</keyword>
<dbReference type="AlphaFoldDB" id="A0A0A0EBB0"/>
<feature type="transmembrane region" description="Helical" evidence="6">
    <location>
        <begin position="166"/>
        <end position="185"/>
    </location>
</feature>
<dbReference type="SUPFAM" id="SSF103473">
    <property type="entry name" value="MFS general substrate transporter"/>
    <property type="match status" value="1"/>
</dbReference>
<comment type="subcellular location">
    <subcellularLocation>
        <location evidence="1">Endomembrane system</location>
        <topology evidence="1">Multi-pass membrane protein</topology>
    </subcellularLocation>
</comment>
<evidence type="ECO:0000313" key="9">
    <source>
        <dbReference type="Proteomes" id="UP000030004"/>
    </source>
</evidence>
<comment type="caution">
    <text evidence="8">The sequence shown here is derived from an EMBL/GenBank/DDBJ whole genome shotgun (WGS) entry which is preliminary data.</text>
</comment>
<feature type="transmembrane region" description="Helical" evidence="6">
    <location>
        <begin position="342"/>
        <end position="367"/>
    </location>
</feature>